<keyword evidence="1" id="KW-0175">Coiled coil</keyword>
<evidence type="ECO:0000313" key="4">
    <source>
        <dbReference type="EMBL" id="AIO02604.1"/>
    </source>
</evidence>
<organism evidence="4 5">
    <name type="scientific">Leishmania panamensis</name>
    <dbReference type="NCBI Taxonomy" id="5679"/>
    <lineage>
        <taxon>Eukaryota</taxon>
        <taxon>Discoba</taxon>
        <taxon>Euglenozoa</taxon>
        <taxon>Kinetoplastea</taxon>
        <taxon>Metakinetoplastina</taxon>
        <taxon>Trypanosomatida</taxon>
        <taxon>Trypanosomatidae</taxon>
        <taxon>Leishmaniinae</taxon>
        <taxon>Leishmania</taxon>
        <taxon>Leishmania guyanensis species complex</taxon>
    </lineage>
</organism>
<feature type="domain" description="T-SNARE coiled-coil homology" evidence="3">
    <location>
        <begin position="379"/>
        <end position="441"/>
    </location>
</feature>
<dbReference type="KEGG" id="lpan:LPMP_354730"/>
<dbReference type="VEuPathDB" id="TriTrypDB:LPMP_354730"/>
<reference evidence="4 5" key="1">
    <citation type="journal article" date="2015" name="Sci. Rep.">
        <title>The genome of Leishmania panamensis: insights into genomics of the L. (Viannia) subgenus.</title>
        <authorList>
            <person name="Llanes A."/>
            <person name="Restrepo C.M."/>
            <person name="Vecchio G.D."/>
            <person name="Anguizola F.J."/>
            <person name="Lleonart R."/>
        </authorList>
    </citation>
    <scope>NUCLEOTIDE SEQUENCE [LARGE SCALE GENOMIC DNA]</scope>
    <source>
        <strain evidence="4 5">MHOM/PA/94/PSC-1</strain>
    </source>
</reference>
<sequence length="471" mass="50165">MDISYQLWSLVEQTRCSSTRPPAKTHPASRKRTAVEDQATESLLTTSKALDDAAALAISHATAHISTVLAALDAVTPNSIAQLQNSLLLSDAELLSVSGSLKAFAETLTKVAALTATQRGRGRFKGTSSAAADSKDALESLAAEGLDAQNGSTQSGVVAHLRQAISTLEQRIAAKRLHVALAKEELALYKTELFFYGHCGVLFCSDQVASEVNRCMETTRKEAALWGKRGDDRAVYAESDGVSDDVGGKYRQQHTSSKFPTSKSGFGTTFRVVDGMMQRAAVTVKAAGSHADSALQVALTGGHAAARQLLHAGTASVAELLTFGVAARHGSRGDFSGPAAEAGLATVGGLALRPLTLQPFQLTKEEEARLQEQNRALLEAQREASAQDAKAVEASVRELSQLTSLMNEQVMQQTAQFSLLVRNTEAAHANVKKAVGEVAKPLSTFWNPTRQLVALLWVCMVLVLAVDWISR</sequence>
<dbReference type="OrthoDB" id="272900at2759"/>
<proteinExistence type="predicted"/>
<dbReference type="RefSeq" id="XP_010703404.1">
    <property type="nucleotide sequence ID" value="XM_010705102.1"/>
</dbReference>
<protein>
    <recommendedName>
        <fullName evidence="3">t-SNARE coiled-coil homology domain-containing protein</fullName>
    </recommendedName>
</protein>
<dbReference type="Gene3D" id="1.20.5.110">
    <property type="match status" value="1"/>
</dbReference>
<feature type="coiled-coil region" evidence="1">
    <location>
        <begin position="360"/>
        <end position="390"/>
    </location>
</feature>
<name>A0A088S2Y5_LEIPA</name>
<gene>
    <name evidence="4" type="ORF">LPMP_354730</name>
</gene>
<dbReference type="eggNOG" id="ENOG502S312">
    <property type="taxonomic scope" value="Eukaryota"/>
</dbReference>
<feature type="region of interest" description="Disordered" evidence="2">
    <location>
        <begin position="17"/>
        <end position="37"/>
    </location>
</feature>
<dbReference type="InterPro" id="IPR000727">
    <property type="entry name" value="T_SNARE_dom"/>
</dbReference>
<evidence type="ECO:0000259" key="3">
    <source>
        <dbReference type="PROSITE" id="PS50192"/>
    </source>
</evidence>
<dbReference type="GeneID" id="22579501"/>
<evidence type="ECO:0000256" key="1">
    <source>
        <dbReference type="SAM" id="Coils"/>
    </source>
</evidence>
<accession>A0A088S2Y5</accession>
<evidence type="ECO:0000256" key="2">
    <source>
        <dbReference type="SAM" id="MobiDB-lite"/>
    </source>
</evidence>
<dbReference type="VEuPathDB" id="TriTrypDB:LPAL13_350055500"/>
<evidence type="ECO:0000313" key="5">
    <source>
        <dbReference type="Proteomes" id="UP000063063"/>
    </source>
</evidence>
<dbReference type="AlphaFoldDB" id="A0A088S2Y5"/>
<dbReference type="PROSITE" id="PS50192">
    <property type="entry name" value="T_SNARE"/>
    <property type="match status" value="1"/>
</dbReference>
<keyword evidence="5" id="KW-1185">Reference proteome</keyword>
<dbReference type="Proteomes" id="UP000063063">
    <property type="component" value="Chromosome 35"/>
</dbReference>
<dbReference type="EMBL" id="CP009404">
    <property type="protein sequence ID" value="AIO02604.1"/>
    <property type="molecule type" value="Genomic_DNA"/>
</dbReference>